<dbReference type="Pfam" id="PF10708">
    <property type="entry name" value="DUF2510"/>
    <property type="match status" value="1"/>
</dbReference>
<evidence type="ECO:0000313" key="4">
    <source>
        <dbReference type="Proteomes" id="UP001226577"/>
    </source>
</evidence>
<evidence type="ECO:0000259" key="2">
    <source>
        <dbReference type="Pfam" id="PF10708"/>
    </source>
</evidence>
<dbReference type="RefSeq" id="WP_307312490.1">
    <property type="nucleotide sequence ID" value="NZ_JAUSRE010000039.1"/>
</dbReference>
<keyword evidence="1" id="KW-0472">Membrane</keyword>
<organism evidence="3 4">
    <name type="scientific">Pseudarthrobacter enclensis</name>
    <dbReference type="NCBI Taxonomy" id="993070"/>
    <lineage>
        <taxon>Bacteria</taxon>
        <taxon>Bacillati</taxon>
        <taxon>Actinomycetota</taxon>
        <taxon>Actinomycetes</taxon>
        <taxon>Micrococcales</taxon>
        <taxon>Micrococcaceae</taxon>
        <taxon>Pseudarthrobacter</taxon>
    </lineage>
</organism>
<comment type="caution">
    <text evidence="3">The sequence shown here is derived from an EMBL/GenBank/DDBJ whole genome shotgun (WGS) entry which is preliminary data.</text>
</comment>
<feature type="transmembrane region" description="Helical" evidence="1">
    <location>
        <begin position="104"/>
        <end position="127"/>
    </location>
</feature>
<name>A0ABT9S1M9_9MICC</name>
<accession>A0ABT9S1M9</accession>
<feature type="transmembrane region" description="Helical" evidence="1">
    <location>
        <begin position="64"/>
        <end position="92"/>
    </location>
</feature>
<reference evidence="3 4" key="1">
    <citation type="submission" date="2023-07" db="EMBL/GenBank/DDBJ databases">
        <title>Sorghum-associated microbial communities from plants grown in Nebraska, USA.</title>
        <authorList>
            <person name="Schachtman D."/>
        </authorList>
    </citation>
    <scope>NUCLEOTIDE SEQUENCE [LARGE SCALE GENOMIC DNA]</scope>
    <source>
        <strain evidence="3 4">CC222</strain>
    </source>
</reference>
<keyword evidence="4" id="KW-1185">Reference proteome</keyword>
<evidence type="ECO:0000256" key="1">
    <source>
        <dbReference type="SAM" id="Phobius"/>
    </source>
</evidence>
<dbReference type="Proteomes" id="UP001226577">
    <property type="component" value="Unassembled WGS sequence"/>
</dbReference>
<gene>
    <name evidence="3" type="ORF">J2X98_004428</name>
</gene>
<dbReference type="EMBL" id="JAUSRE010000039">
    <property type="protein sequence ID" value="MDP9890813.1"/>
    <property type="molecule type" value="Genomic_DNA"/>
</dbReference>
<dbReference type="InterPro" id="IPR018929">
    <property type="entry name" value="DUF2510"/>
</dbReference>
<feature type="domain" description="DUF2510" evidence="2">
    <location>
        <begin position="6"/>
        <end position="30"/>
    </location>
</feature>
<evidence type="ECO:0000313" key="3">
    <source>
        <dbReference type="EMBL" id="MDP9890813.1"/>
    </source>
</evidence>
<protein>
    <recommendedName>
        <fullName evidence="2">DUF2510 domain-containing protein</fullName>
    </recommendedName>
</protein>
<proteinExistence type="predicted"/>
<sequence>MNKPPAGWYQDPDIPSQQRWWDGSTWTQHKKAMSDGISRSSSIGTSKIVGATNPAASTGLGLGIAAFFLFNIPIFGLLLSLSAAVVSGIGLSKQSSTMAKKYRVFGIVGLILGIVYTLMAFLVVSGIRR</sequence>
<keyword evidence="1" id="KW-1133">Transmembrane helix</keyword>
<keyword evidence="1" id="KW-0812">Transmembrane</keyword>